<evidence type="ECO:0000313" key="1">
    <source>
        <dbReference type="EMBL" id="HBH1544621.1"/>
    </source>
</evidence>
<reference evidence="1" key="1">
    <citation type="journal article" date="2018" name="Genome Biol.">
        <title>SKESA: strategic k-mer extension for scrupulous assemblies.</title>
        <authorList>
            <person name="Souvorov A."/>
            <person name="Agarwala R."/>
            <person name="Lipman D.J."/>
        </authorList>
    </citation>
    <scope>NUCLEOTIDE SEQUENCE</scope>
    <source>
        <strain evidence="1">HN1000</strain>
    </source>
</reference>
<proteinExistence type="predicted"/>
<comment type="caution">
    <text evidence="1">The sequence shown here is derived from an EMBL/GenBank/DDBJ whole genome shotgun (WGS) entry which is preliminary data.</text>
</comment>
<evidence type="ECO:0000313" key="2">
    <source>
        <dbReference type="Proteomes" id="UP000878956"/>
    </source>
</evidence>
<dbReference type="Pfam" id="PF25705">
    <property type="entry name" value="Gad1"/>
    <property type="match status" value="1"/>
</dbReference>
<reference evidence="1" key="2">
    <citation type="submission" date="2021-06" db="EMBL/GenBank/DDBJ databases">
        <authorList>
            <consortium name="NCBI Pathogen Detection Project"/>
        </authorList>
    </citation>
    <scope>NUCLEOTIDE SEQUENCE</scope>
    <source>
        <strain evidence="1">HN1000</strain>
    </source>
</reference>
<dbReference type="Proteomes" id="UP000878956">
    <property type="component" value="Unassembled WGS sequence"/>
</dbReference>
<dbReference type="AlphaFoldDB" id="A0AAN6A879"/>
<accession>A0AAN6A879</accession>
<gene>
    <name evidence="1" type="ORF">KRM00_004179</name>
</gene>
<organism evidence="1 2">
    <name type="scientific">Clostridioides difficile</name>
    <name type="common">Peptoclostridium difficile</name>
    <dbReference type="NCBI Taxonomy" id="1496"/>
    <lineage>
        <taxon>Bacteria</taxon>
        <taxon>Bacillati</taxon>
        <taxon>Bacillota</taxon>
        <taxon>Clostridia</taxon>
        <taxon>Peptostreptococcales</taxon>
        <taxon>Peptostreptococcaceae</taxon>
        <taxon>Clostridioides</taxon>
    </lineage>
</organism>
<dbReference type="EMBL" id="DAEPXK010000114">
    <property type="protein sequence ID" value="HBH1544621.1"/>
    <property type="molecule type" value="Genomic_DNA"/>
</dbReference>
<protein>
    <submittedName>
        <fullName evidence="1">Uncharacterized protein</fullName>
    </submittedName>
</protein>
<sequence>MNIYMVKTNKECFISDCKVFSGSDYEYHRTQLTNLYFDGEKPKETYCKNWYVIDKYPEKIETESIEYTNERYEINNKNLICEKFPETIKKEYANKFNFDISEFYTFKRDKLPLRLVEVENVNVEVIMELDSFEMPNKIEYGAVGDNGYYQNDSAYKITNADVKHQMLDKIIFPEILLSSRPCKLTSKQMYDITRKYIKDNIDLSKAKITSDYDFCFTVKKIVPLLVPEKITYQHIFARTKKERCKIHYETKEYKEVEIFAMTHNQRNYDGYTAIDGMHANSENELKEKVDTWLKGVVDIINKPLTQCEHCNGTGYIDEIKKIELNQN</sequence>
<dbReference type="InterPro" id="IPR057845">
    <property type="entry name" value="Gad1"/>
</dbReference>
<name>A0AAN6A879_CLODI</name>